<proteinExistence type="predicted"/>
<organism evidence="1">
    <name type="scientific">Lepeophtheirus salmonis</name>
    <name type="common">Salmon louse</name>
    <name type="synonym">Caligus salmonis</name>
    <dbReference type="NCBI Taxonomy" id="72036"/>
    <lineage>
        <taxon>Eukaryota</taxon>
        <taxon>Metazoa</taxon>
        <taxon>Ecdysozoa</taxon>
        <taxon>Arthropoda</taxon>
        <taxon>Crustacea</taxon>
        <taxon>Multicrustacea</taxon>
        <taxon>Hexanauplia</taxon>
        <taxon>Copepoda</taxon>
        <taxon>Siphonostomatoida</taxon>
        <taxon>Caligidae</taxon>
        <taxon>Lepeophtheirus</taxon>
    </lineage>
</organism>
<dbReference type="EMBL" id="HACA01001611">
    <property type="protein sequence ID" value="CDW18972.1"/>
    <property type="molecule type" value="Transcribed_RNA"/>
</dbReference>
<dbReference type="AlphaFoldDB" id="A0A0K2T013"/>
<evidence type="ECO:0000313" key="1">
    <source>
        <dbReference type="EMBL" id="CDW18972.1"/>
    </source>
</evidence>
<sequence>SFHQFLTTSTPSLCPINSSFVCIGSNGGRVLFFLLISKFPEDGFSVSCSLDIFKLSFEGCNLTVELFKLVKVLEGTPEVLSVLLTAVFRTESSSDEENEEENLYFLTGPDGVSSIFEPKIGWLEIAVDEIGSGSSDVLLVPKVPGVSSSGTLDAPFFGELFC</sequence>
<feature type="non-terminal residue" evidence="1">
    <location>
        <position position="1"/>
    </location>
</feature>
<accession>A0A0K2T013</accession>
<reference evidence="1" key="1">
    <citation type="submission" date="2014-05" db="EMBL/GenBank/DDBJ databases">
        <authorList>
            <person name="Chronopoulou M."/>
        </authorList>
    </citation>
    <scope>NUCLEOTIDE SEQUENCE</scope>
    <source>
        <tissue evidence="1">Whole organism</tissue>
    </source>
</reference>
<protein>
    <submittedName>
        <fullName evidence="1">Uncharacterized protein</fullName>
    </submittedName>
</protein>
<name>A0A0K2T013_LEPSM</name>